<dbReference type="Proteomes" id="UP000694287">
    <property type="component" value="Unassembled WGS sequence"/>
</dbReference>
<gene>
    <name evidence="2" type="ORF">I4I81_27510</name>
</gene>
<feature type="chain" id="PRO_5045560484" evidence="1">
    <location>
        <begin position="31"/>
        <end position="209"/>
    </location>
</feature>
<dbReference type="PROSITE" id="PS51257">
    <property type="entry name" value="PROKAR_LIPOPROTEIN"/>
    <property type="match status" value="1"/>
</dbReference>
<proteinExistence type="predicted"/>
<dbReference type="InterPro" id="IPR005754">
    <property type="entry name" value="Sortase"/>
</dbReference>
<keyword evidence="3" id="KW-1185">Reference proteome</keyword>
<protein>
    <submittedName>
        <fullName evidence="2">Class F sortase</fullName>
    </submittedName>
</protein>
<comment type="caution">
    <text evidence="2">The sequence shown here is derived from an EMBL/GenBank/DDBJ whole genome shotgun (WGS) entry which is preliminary data.</text>
</comment>
<name>A0ABS6V0H2_9PSEU</name>
<dbReference type="EMBL" id="JADQDK010000001">
    <property type="protein sequence ID" value="MBW0137986.1"/>
    <property type="molecule type" value="Genomic_DNA"/>
</dbReference>
<evidence type="ECO:0000313" key="2">
    <source>
        <dbReference type="EMBL" id="MBW0137986.1"/>
    </source>
</evidence>
<reference evidence="2 3" key="1">
    <citation type="submission" date="2020-11" db="EMBL/GenBank/DDBJ databases">
        <title>Pseudonocardia abyssalis sp. nov. and Pseudonocardia oceani sp. nov., description and phylogenomic analysis of two novel actinomycetes isolated from the deep Southern Ocean.</title>
        <authorList>
            <person name="Parra J."/>
        </authorList>
    </citation>
    <scope>NUCLEOTIDE SEQUENCE [LARGE SCALE GENOMIC DNA]</scope>
    <source>
        <strain evidence="2 3">KRD-168</strain>
    </source>
</reference>
<sequence length="209" mass="21005">MIARPAPAPVLRGRRLAAGLLVAALTTGCAGPAATTLPATTLPAAAPVPATATAAGGVVPAALELPEQQVRAGVQPSAAAPDGELAVPEDPQRLGWWVGGARPGDPTGTAVVAGHVDSARAGLGAFAALRDTDVGDPVTVRAADGTAREFVVTDVLEFGKQNLPAELFTRDGPPRLALITCTGAFDRERGSYADNLVVLAAPAPDVSER</sequence>
<dbReference type="CDD" id="cd05829">
    <property type="entry name" value="Sortase_F"/>
    <property type="match status" value="1"/>
</dbReference>
<accession>A0ABS6V0H2</accession>
<organism evidence="2 3">
    <name type="scientific">Pseudonocardia abyssalis</name>
    <dbReference type="NCBI Taxonomy" id="2792008"/>
    <lineage>
        <taxon>Bacteria</taxon>
        <taxon>Bacillati</taxon>
        <taxon>Actinomycetota</taxon>
        <taxon>Actinomycetes</taxon>
        <taxon>Pseudonocardiales</taxon>
        <taxon>Pseudonocardiaceae</taxon>
        <taxon>Pseudonocardia</taxon>
    </lineage>
</organism>
<evidence type="ECO:0000256" key="1">
    <source>
        <dbReference type="SAM" id="SignalP"/>
    </source>
</evidence>
<dbReference type="Pfam" id="PF04203">
    <property type="entry name" value="Sortase"/>
    <property type="match status" value="1"/>
</dbReference>
<keyword evidence="1" id="KW-0732">Signal</keyword>
<dbReference type="InterPro" id="IPR042001">
    <property type="entry name" value="Sortase_F"/>
</dbReference>
<evidence type="ECO:0000313" key="3">
    <source>
        <dbReference type="Proteomes" id="UP000694287"/>
    </source>
</evidence>
<feature type="signal peptide" evidence="1">
    <location>
        <begin position="1"/>
        <end position="30"/>
    </location>
</feature>
<dbReference type="RefSeq" id="WP_218616441.1">
    <property type="nucleotide sequence ID" value="NZ_JADQDK010000001.1"/>
</dbReference>